<reference evidence="1 2" key="1">
    <citation type="submission" date="2006-02" db="EMBL/GenBank/DDBJ databases">
        <authorList>
            <person name="Pinhassi J."/>
            <person name="Pedros-Alio C."/>
            <person name="Ferriera S."/>
            <person name="Johnson J."/>
            <person name="Kravitz S."/>
            <person name="Halpern A."/>
            <person name="Remington K."/>
            <person name="Beeson K."/>
            <person name="Tran B."/>
            <person name="Rogers Y.-H."/>
            <person name="Friedman R."/>
            <person name="Venter J.C."/>
        </authorList>
    </citation>
    <scope>NUCLEOTIDE SEQUENCE [LARGE SCALE GENOMIC DNA]</scope>
    <source>
        <strain evidence="1 2">MED297</strain>
    </source>
</reference>
<organism evidence="1 2">
    <name type="scientific">Reinekea blandensis MED297</name>
    <dbReference type="NCBI Taxonomy" id="314283"/>
    <lineage>
        <taxon>Bacteria</taxon>
        <taxon>Pseudomonadati</taxon>
        <taxon>Pseudomonadota</taxon>
        <taxon>Gammaproteobacteria</taxon>
        <taxon>Oceanospirillales</taxon>
        <taxon>Saccharospirillaceae</taxon>
        <taxon>Reinekea</taxon>
    </lineage>
</organism>
<dbReference type="STRING" id="314283.MED297_05274"/>
<sequence length="79" mass="9143">MENRDYLELSFRSIQAFTDDGKLDAAEFDELINIALRDGEIDDNERRVLGNILDRVRPEEIDAELGRKITELQSYLNNA</sequence>
<protein>
    <recommendedName>
        <fullName evidence="3">Co-chaperone DjlA N-terminal domain-containing protein</fullName>
    </recommendedName>
</protein>
<proteinExistence type="predicted"/>
<dbReference type="OrthoDB" id="6025350at2"/>
<evidence type="ECO:0008006" key="3">
    <source>
        <dbReference type="Google" id="ProtNLM"/>
    </source>
</evidence>
<comment type="caution">
    <text evidence="1">The sequence shown here is derived from an EMBL/GenBank/DDBJ whole genome shotgun (WGS) entry which is preliminary data.</text>
</comment>
<gene>
    <name evidence="1" type="ORF">MED297_05274</name>
</gene>
<dbReference type="HOGENOM" id="CLU_194615_0_0_6"/>
<dbReference type="EMBL" id="AAOE01000031">
    <property type="protein sequence ID" value="EAR07829.1"/>
    <property type="molecule type" value="Genomic_DNA"/>
</dbReference>
<accession>A4BJ76</accession>
<evidence type="ECO:0000313" key="2">
    <source>
        <dbReference type="Proteomes" id="UP000005953"/>
    </source>
</evidence>
<evidence type="ECO:0000313" key="1">
    <source>
        <dbReference type="EMBL" id="EAR07829.1"/>
    </source>
</evidence>
<dbReference type="Proteomes" id="UP000005953">
    <property type="component" value="Unassembled WGS sequence"/>
</dbReference>
<name>A4BJ76_9GAMM</name>
<dbReference type="AlphaFoldDB" id="A4BJ76"/>
<dbReference type="RefSeq" id="WP_008048143.1">
    <property type="nucleotide sequence ID" value="NZ_CH724155.1"/>
</dbReference>
<keyword evidence="2" id="KW-1185">Reference proteome</keyword>